<gene>
    <name evidence="2" type="ORF">KSP39_PZI016949</name>
</gene>
<protein>
    <submittedName>
        <fullName evidence="2">Uncharacterized protein</fullName>
    </submittedName>
</protein>
<dbReference type="EMBL" id="JBBWWQ010000014">
    <property type="protein sequence ID" value="KAK8931043.1"/>
    <property type="molecule type" value="Genomic_DNA"/>
</dbReference>
<evidence type="ECO:0000256" key="1">
    <source>
        <dbReference type="SAM" id="Phobius"/>
    </source>
</evidence>
<name>A0AAP0G0P2_9ASPA</name>
<evidence type="ECO:0000313" key="3">
    <source>
        <dbReference type="Proteomes" id="UP001418222"/>
    </source>
</evidence>
<keyword evidence="1" id="KW-0812">Transmembrane</keyword>
<keyword evidence="1" id="KW-1133">Transmembrane helix</keyword>
<evidence type="ECO:0000313" key="2">
    <source>
        <dbReference type="EMBL" id="KAK8931043.1"/>
    </source>
</evidence>
<keyword evidence="1" id="KW-0472">Membrane</keyword>
<reference evidence="2 3" key="1">
    <citation type="journal article" date="2022" name="Nat. Plants">
        <title>Genomes of leafy and leafless Platanthera orchids illuminate the evolution of mycoheterotrophy.</title>
        <authorList>
            <person name="Li M.H."/>
            <person name="Liu K.W."/>
            <person name="Li Z."/>
            <person name="Lu H.C."/>
            <person name="Ye Q.L."/>
            <person name="Zhang D."/>
            <person name="Wang J.Y."/>
            <person name="Li Y.F."/>
            <person name="Zhong Z.M."/>
            <person name="Liu X."/>
            <person name="Yu X."/>
            <person name="Liu D.K."/>
            <person name="Tu X.D."/>
            <person name="Liu B."/>
            <person name="Hao Y."/>
            <person name="Liao X.Y."/>
            <person name="Jiang Y.T."/>
            <person name="Sun W.H."/>
            <person name="Chen J."/>
            <person name="Chen Y.Q."/>
            <person name="Ai Y."/>
            <person name="Zhai J.W."/>
            <person name="Wu S.S."/>
            <person name="Zhou Z."/>
            <person name="Hsiao Y.Y."/>
            <person name="Wu W.L."/>
            <person name="Chen Y.Y."/>
            <person name="Lin Y.F."/>
            <person name="Hsu J.L."/>
            <person name="Li C.Y."/>
            <person name="Wang Z.W."/>
            <person name="Zhao X."/>
            <person name="Zhong W.Y."/>
            <person name="Ma X.K."/>
            <person name="Ma L."/>
            <person name="Huang J."/>
            <person name="Chen G.Z."/>
            <person name="Huang M.Z."/>
            <person name="Huang L."/>
            <person name="Peng D.H."/>
            <person name="Luo Y.B."/>
            <person name="Zou S.Q."/>
            <person name="Chen S.P."/>
            <person name="Lan S."/>
            <person name="Tsai W.C."/>
            <person name="Van de Peer Y."/>
            <person name="Liu Z.J."/>
        </authorList>
    </citation>
    <scope>NUCLEOTIDE SEQUENCE [LARGE SCALE GENOMIC DNA]</scope>
    <source>
        <strain evidence="2">Lor287</strain>
    </source>
</reference>
<feature type="transmembrane region" description="Helical" evidence="1">
    <location>
        <begin position="77"/>
        <end position="96"/>
    </location>
</feature>
<organism evidence="2 3">
    <name type="scientific">Platanthera zijinensis</name>
    <dbReference type="NCBI Taxonomy" id="2320716"/>
    <lineage>
        <taxon>Eukaryota</taxon>
        <taxon>Viridiplantae</taxon>
        <taxon>Streptophyta</taxon>
        <taxon>Embryophyta</taxon>
        <taxon>Tracheophyta</taxon>
        <taxon>Spermatophyta</taxon>
        <taxon>Magnoliopsida</taxon>
        <taxon>Liliopsida</taxon>
        <taxon>Asparagales</taxon>
        <taxon>Orchidaceae</taxon>
        <taxon>Orchidoideae</taxon>
        <taxon>Orchideae</taxon>
        <taxon>Orchidinae</taxon>
        <taxon>Platanthera</taxon>
    </lineage>
</organism>
<keyword evidence="3" id="KW-1185">Reference proteome</keyword>
<accession>A0AAP0G0P2</accession>
<comment type="caution">
    <text evidence="2">The sequence shown here is derived from an EMBL/GenBank/DDBJ whole genome shotgun (WGS) entry which is preliminary data.</text>
</comment>
<proteinExistence type="predicted"/>
<sequence length="120" mass="14022">MKVLQGFLSFILKRGTVHANYKHFTLKKRYQNVVARMGTGRGFKSPHDRATCEISRKIFSSTFSRKPKISGVGGSDGVLILSSFFFSFACLLRRLCRRRRVVQLRHQLKRPDLTEKWKFR</sequence>
<dbReference type="AlphaFoldDB" id="A0AAP0G0P2"/>
<dbReference type="Proteomes" id="UP001418222">
    <property type="component" value="Unassembled WGS sequence"/>
</dbReference>